<keyword evidence="2" id="KW-1185">Reference proteome</keyword>
<proteinExistence type="predicted"/>
<dbReference type="OrthoDB" id="10036850at2759"/>
<evidence type="ECO:0000313" key="2">
    <source>
        <dbReference type="Proteomes" id="UP000499080"/>
    </source>
</evidence>
<dbReference type="Proteomes" id="UP000499080">
    <property type="component" value="Unassembled WGS sequence"/>
</dbReference>
<evidence type="ECO:0000313" key="1">
    <source>
        <dbReference type="EMBL" id="GBM69558.1"/>
    </source>
</evidence>
<accession>A0A4Y2HW91</accession>
<gene>
    <name evidence="1" type="ORF">AVEN_219191_1</name>
</gene>
<organism evidence="1 2">
    <name type="scientific">Araneus ventricosus</name>
    <name type="common">Orbweaver spider</name>
    <name type="synonym">Epeira ventricosa</name>
    <dbReference type="NCBI Taxonomy" id="182803"/>
    <lineage>
        <taxon>Eukaryota</taxon>
        <taxon>Metazoa</taxon>
        <taxon>Ecdysozoa</taxon>
        <taxon>Arthropoda</taxon>
        <taxon>Chelicerata</taxon>
        <taxon>Arachnida</taxon>
        <taxon>Araneae</taxon>
        <taxon>Araneomorphae</taxon>
        <taxon>Entelegynae</taxon>
        <taxon>Araneoidea</taxon>
        <taxon>Araneidae</taxon>
        <taxon>Araneus</taxon>
    </lineage>
</organism>
<dbReference type="AlphaFoldDB" id="A0A4Y2HW91"/>
<name>A0A4Y2HW91_ARAVE</name>
<dbReference type="EMBL" id="BGPR01002201">
    <property type="protein sequence ID" value="GBM69558.1"/>
    <property type="molecule type" value="Genomic_DNA"/>
</dbReference>
<protein>
    <submittedName>
        <fullName evidence="1">Uncharacterized protein</fullName>
    </submittedName>
</protein>
<reference evidence="1 2" key="1">
    <citation type="journal article" date="2019" name="Sci. Rep.">
        <title>Orb-weaving spider Araneus ventricosus genome elucidates the spidroin gene catalogue.</title>
        <authorList>
            <person name="Kono N."/>
            <person name="Nakamura H."/>
            <person name="Ohtoshi R."/>
            <person name="Moran D.A.P."/>
            <person name="Shinohara A."/>
            <person name="Yoshida Y."/>
            <person name="Fujiwara M."/>
            <person name="Mori M."/>
            <person name="Tomita M."/>
            <person name="Arakawa K."/>
        </authorList>
    </citation>
    <scope>NUCLEOTIDE SEQUENCE [LARGE SCALE GENOMIC DNA]</scope>
</reference>
<sequence length="130" mass="15068">MMESADYTFKENLDLLKENRAKYVHNEDILNVLNDAEKMQISGATDDENQIAENLRVFAELDSQIAAACDKYIDMLVPTEDDPNRSDDIVLPIPRMISNDEYSAIISTMNLKQREFLLHVLHYFKEEKLL</sequence>
<comment type="caution">
    <text evidence="1">The sequence shown here is derived from an EMBL/GenBank/DDBJ whole genome shotgun (WGS) entry which is preliminary data.</text>
</comment>